<sequence>MIELSECEVPYGEERAMAGRAARPERGSATRELILATAERLFAEYGVQAVSNRQISEAAGQGNSAAVGYHFGAKADLVRAIARRHADEMEQLRAWMVAEAAGSVDVRDWVACLVRPFTRHLEAQGSPTWYARFRAQVMADPALYQITVEEFLPSPSLRLLVDGLNRCVSDLPATVREERWAMARHVIVHMCVERERALAEGASTLHPSWDDLATSLIDAIAGLWQAPVTPRP</sequence>
<evidence type="ECO:0000256" key="1">
    <source>
        <dbReference type="ARBA" id="ARBA00023015"/>
    </source>
</evidence>
<organism evidence="6 7">
    <name type="scientific">Nonomuraea angiospora</name>
    <dbReference type="NCBI Taxonomy" id="46172"/>
    <lineage>
        <taxon>Bacteria</taxon>
        <taxon>Bacillati</taxon>
        <taxon>Actinomycetota</taxon>
        <taxon>Actinomycetes</taxon>
        <taxon>Streptosporangiales</taxon>
        <taxon>Streptosporangiaceae</taxon>
        <taxon>Nonomuraea</taxon>
    </lineage>
</organism>
<evidence type="ECO:0000256" key="2">
    <source>
        <dbReference type="ARBA" id="ARBA00023125"/>
    </source>
</evidence>
<reference evidence="6 7" key="1">
    <citation type="submission" date="2020-10" db="EMBL/GenBank/DDBJ databases">
        <title>Sequencing the genomes of 1000 actinobacteria strains.</title>
        <authorList>
            <person name="Klenk H.-P."/>
        </authorList>
    </citation>
    <scope>NUCLEOTIDE SEQUENCE [LARGE SCALE GENOMIC DNA]</scope>
    <source>
        <strain evidence="6 7">DSM 43173</strain>
    </source>
</reference>
<dbReference type="InterPro" id="IPR050109">
    <property type="entry name" value="HTH-type_TetR-like_transc_reg"/>
</dbReference>
<dbReference type="InterPro" id="IPR009057">
    <property type="entry name" value="Homeodomain-like_sf"/>
</dbReference>
<dbReference type="InterPro" id="IPR001647">
    <property type="entry name" value="HTH_TetR"/>
</dbReference>
<dbReference type="Gene3D" id="1.10.357.10">
    <property type="entry name" value="Tetracycline Repressor, domain 2"/>
    <property type="match status" value="1"/>
</dbReference>
<dbReference type="EMBL" id="JADBEK010000001">
    <property type="protein sequence ID" value="MBE1582467.1"/>
    <property type="molecule type" value="Genomic_DNA"/>
</dbReference>
<dbReference type="PANTHER" id="PTHR30055:SF234">
    <property type="entry name" value="HTH-TYPE TRANSCRIPTIONAL REGULATOR BETI"/>
    <property type="match status" value="1"/>
</dbReference>
<evidence type="ECO:0000313" key="6">
    <source>
        <dbReference type="EMBL" id="MBE1582467.1"/>
    </source>
</evidence>
<comment type="caution">
    <text evidence="6">The sequence shown here is derived from an EMBL/GenBank/DDBJ whole genome shotgun (WGS) entry which is preliminary data.</text>
</comment>
<feature type="domain" description="HTH tetR-type" evidence="4">
    <location>
        <begin position="34"/>
        <end position="81"/>
    </location>
</feature>
<evidence type="ECO:0000259" key="5">
    <source>
        <dbReference type="Pfam" id="PF17939"/>
    </source>
</evidence>
<dbReference type="Proteomes" id="UP000633509">
    <property type="component" value="Unassembled WGS sequence"/>
</dbReference>
<keyword evidence="7" id="KW-1185">Reference proteome</keyword>
<dbReference type="InterPro" id="IPR041586">
    <property type="entry name" value="PsrA_TetR_C"/>
</dbReference>
<evidence type="ECO:0000259" key="4">
    <source>
        <dbReference type="Pfam" id="PF00440"/>
    </source>
</evidence>
<accession>A0ABR9LPD9</accession>
<dbReference type="Pfam" id="PF00440">
    <property type="entry name" value="TetR_N"/>
    <property type="match status" value="1"/>
</dbReference>
<dbReference type="SUPFAM" id="SSF46689">
    <property type="entry name" value="Homeodomain-like"/>
    <property type="match status" value="1"/>
</dbReference>
<protein>
    <submittedName>
        <fullName evidence="6">AcrR family transcriptional regulator</fullName>
    </submittedName>
</protein>
<evidence type="ECO:0000256" key="3">
    <source>
        <dbReference type="ARBA" id="ARBA00023163"/>
    </source>
</evidence>
<evidence type="ECO:0000313" key="7">
    <source>
        <dbReference type="Proteomes" id="UP000633509"/>
    </source>
</evidence>
<proteinExistence type="predicted"/>
<keyword evidence="1" id="KW-0805">Transcription regulation</keyword>
<dbReference type="PANTHER" id="PTHR30055">
    <property type="entry name" value="HTH-TYPE TRANSCRIPTIONAL REGULATOR RUTR"/>
    <property type="match status" value="1"/>
</dbReference>
<name>A0ABR9LPD9_9ACTN</name>
<feature type="domain" description="PsrA tetracyclin repressor-like C-terminal" evidence="5">
    <location>
        <begin position="112"/>
        <end position="222"/>
    </location>
</feature>
<keyword evidence="3" id="KW-0804">Transcription</keyword>
<gene>
    <name evidence="6" type="ORF">H4W80_000725</name>
</gene>
<dbReference type="Pfam" id="PF17939">
    <property type="entry name" value="TetR_C_30"/>
    <property type="match status" value="1"/>
</dbReference>
<keyword evidence="2" id="KW-0238">DNA-binding</keyword>